<evidence type="ECO:0000313" key="1">
    <source>
        <dbReference type="EMBL" id="KZL92030.1"/>
    </source>
</evidence>
<evidence type="ECO:0000313" key="2">
    <source>
        <dbReference type="Proteomes" id="UP000076603"/>
    </source>
</evidence>
<name>A0A162SYF9_9CLOT</name>
<accession>A0A162SYF9</accession>
<dbReference type="Proteomes" id="UP000076603">
    <property type="component" value="Unassembled WGS sequence"/>
</dbReference>
<dbReference type="STRING" id="1121326.CLMAG_18360"/>
<dbReference type="EMBL" id="LWAE01000002">
    <property type="protein sequence ID" value="KZL92030.1"/>
    <property type="molecule type" value="Genomic_DNA"/>
</dbReference>
<comment type="caution">
    <text evidence="1">The sequence shown here is derived from an EMBL/GenBank/DDBJ whole genome shotgun (WGS) entry which is preliminary data.</text>
</comment>
<reference evidence="1 2" key="1">
    <citation type="submission" date="2016-04" db="EMBL/GenBank/DDBJ databases">
        <title>Genome sequence of Clostridium magnum DSM 2767.</title>
        <authorList>
            <person name="Poehlein A."/>
            <person name="Uhlig R."/>
            <person name="Fischer R."/>
            <person name="Bahl H."/>
            <person name="Daniel R."/>
        </authorList>
    </citation>
    <scope>NUCLEOTIDE SEQUENCE [LARGE SCALE GENOMIC DNA]</scope>
    <source>
        <strain evidence="1 2">DSM 2767</strain>
    </source>
</reference>
<dbReference type="PATRIC" id="fig|1121326.3.peg.1821"/>
<organism evidence="1 2">
    <name type="scientific">Clostridium magnum DSM 2767</name>
    <dbReference type="NCBI Taxonomy" id="1121326"/>
    <lineage>
        <taxon>Bacteria</taxon>
        <taxon>Bacillati</taxon>
        <taxon>Bacillota</taxon>
        <taxon>Clostridia</taxon>
        <taxon>Eubacteriales</taxon>
        <taxon>Clostridiaceae</taxon>
        <taxon>Clostridium</taxon>
    </lineage>
</organism>
<gene>
    <name evidence="1" type="ORF">CLMAG_18360</name>
</gene>
<dbReference type="AlphaFoldDB" id="A0A162SYF9"/>
<sequence length="75" mass="8127">MTEAASKTITIQSNSNNSSDFITVTLYDSNGNLAYINQCSNGTMQLNTILAPGKYHGFVKASSMDKVTISEFQVN</sequence>
<proteinExistence type="predicted"/>
<dbReference type="SUPFAM" id="SSF89260">
    <property type="entry name" value="Collagen-binding domain"/>
    <property type="match status" value="1"/>
</dbReference>
<protein>
    <recommendedName>
        <fullName evidence="3">Secretion system C-terminal sorting domain-containing protein</fullName>
    </recommendedName>
</protein>
<dbReference type="RefSeq" id="WP_066621172.1">
    <property type="nucleotide sequence ID" value="NZ_LWAE01000002.1"/>
</dbReference>
<keyword evidence="2" id="KW-1185">Reference proteome</keyword>
<evidence type="ECO:0008006" key="3">
    <source>
        <dbReference type="Google" id="ProtNLM"/>
    </source>
</evidence>